<feature type="region of interest" description="Disordered" evidence="1">
    <location>
        <begin position="1"/>
        <end position="20"/>
    </location>
</feature>
<dbReference type="Proteomes" id="UP000670092">
    <property type="component" value="Unassembled WGS sequence"/>
</dbReference>
<dbReference type="VEuPathDB" id="FungiDB:I7I52_04421"/>
<comment type="caution">
    <text evidence="2">The sequence shown here is derived from an EMBL/GenBank/DDBJ whole genome shotgun (WGS) entry which is preliminary data.</text>
</comment>
<evidence type="ECO:0000313" key="2">
    <source>
        <dbReference type="EMBL" id="KAG5293192.1"/>
    </source>
</evidence>
<proteinExistence type="predicted"/>
<accession>A0A8H8CXC0</accession>
<gene>
    <name evidence="2" type="ORF">I7I52_04421</name>
</gene>
<organism evidence="2 3">
    <name type="scientific">Ajellomyces capsulatus</name>
    <name type="common">Darling's disease fungus</name>
    <name type="synonym">Histoplasma capsulatum</name>
    <dbReference type="NCBI Taxonomy" id="5037"/>
    <lineage>
        <taxon>Eukaryota</taxon>
        <taxon>Fungi</taxon>
        <taxon>Dikarya</taxon>
        <taxon>Ascomycota</taxon>
        <taxon>Pezizomycotina</taxon>
        <taxon>Eurotiomycetes</taxon>
        <taxon>Eurotiomycetidae</taxon>
        <taxon>Onygenales</taxon>
        <taxon>Ajellomycetaceae</taxon>
        <taxon>Histoplasma</taxon>
    </lineage>
</organism>
<evidence type="ECO:0000313" key="3">
    <source>
        <dbReference type="Proteomes" id="UP000670092"/>
    </source>
</evidence>
<evidence type="ECO:0000256" key="1">
    <source>
        <dbReference type="SAM" id="MobiDB-lite"/>
    </source>
</evidence>
<sequence>MPVCASSDIGGGSGVRGRGSNAIAISSRGPSRWELNVCCSRLVACFCLEISLPERALLLDQLLLLSLLCVLPLELADKRASNLWASAASSDMVDSDWRVG</sequence>
<protein>
    <submittedName>
        <fullName evidence="2">Uncharacterized protein</fullName>
    </submittedName>
</protein>
<dbReference type="EMBL" id="JAEVHI010000004">
    <property type="protein sequence ID" value="KAG5293192.1"/>
    <property type="molecule type" value="Genomic_DNA"/>
</dbReference>
<reference evidence="2 3" key="1">
    <citation type="submission" date="2021-01" db="EMBL/GenBank/DDBJ databases">
        <title>Chromosome-level genome assembly of a human fungal pathogen reveals clustering of transcriptionally co-regulated genes.</title>
        <authorList>
            <person name="Voorhies M."/>
            <person name="Cohen S."/>
            <person name="Shea T.P."/>
            <person name="Petrus S."/>
            <person name="Munoz J.F."/>
            <person name="Poplawski S."/>
            <person name="Goldman W.E."/>
            <person name="Michael T."/>
            <person name="Cuomo C.A."/>
            <person name="Sil A."/>
            <person name="Beyhan S."/>
        </authorList>
    </citation>
    <scope>NUCLEOTIDE SEQUENCE [LARGE SCALE GENOMIC DNA]</scope>
    <source>
        <strain evidence="2 3">G184AR</strain>
    </source>
</reference>
<name>A0A8H8CXC0_AJECA</name>
<dbReference type="AlphaFoldDB" id="A0A8H8CXC0"/>